<evidence type="ECO:0000313" key="3">
    <source>
        <dbReference type="EMBL" id="TEB31354.1"/>
    </source>
</evidence>
<dbReference type="Proteomes" id="UP000298030">
    <property type="component" value="Unassembled WGS sequence"/>
</dbReference>
<keyword evidence="2" id="KW-0732">Signal</keyword>
<reference evidence="3 4" key="1">
    <citation type="journal article" date="2019" name="Nat. Ecol. Evol.">
        <title>Megaphylogeny resolves global patterns of mushroom evolution.</title>
        <authorList>
            <person name="Varga T."/>
            <person name="Krizsan K."/>
            <person name="Foldi C."/>
            <person name="Dima B."/>
            <person name="Sanchez-Garcia M."/>
            <person name="Sanchez-Ramirez S."/>
            <person name="Szollosi G.J."/>
            <person name="Szarkandi J.G."/>
            <person name="Papp V."/>
            <person name="Albert L."/>
            <person name="Andreopoulos W."/>
            <person name="Angelini C."/>
            <person name="Antonin V."/>
            <person name="Barry K.W."/>
            <person name="Bougher N.L."/>
            <person name="Buchanan P."/>
            <person name="Buyck B."/>
            <person name="Bense V."/>
            <person name="Catcheside P."/>
            <person name="Chovatia M."/>
            <person name="Cooper J."/>
            <person name="Damon W."/>
            <person name="Desjardin D."/>
            <person name="Finy P."/>
            <person name="Geml J."/>
            <person name="Haridas S."/>
            <person name="Hughes K."/>
            <person name="Justo A."/>
            <person name="Karasinski D."/>
            <person name="Kautmanova I."/>
            <person name="Kiss B."/>
            <person name="Kocsube S."/>
            <person name="Kotiranta H."/>
            <person name="LaButti K.M."/>
            <person name="Lechner B.E."/>
            <person name="Liimatainen K."/>
            <person name="Lipzen A."/>
            <person name="Lukacs Z."/>
            <person name="Mihaltcheva S."/>
            <person name="Morgado L.N."/>
            <person name="Niskanen T."/>
            <person name="Noordeloos M.E."/>
            <person name="Ohm R.A."/>
            <person name="Ortiz-Santana B."/>
            <person name="Ovrebo C."/>
            <person name="Racz N."/>
            <person name="Riley R."/>
            <person name="Savchenko A."/>
            <person name="Shiryaev A."/>
            <person name="Soop K."/>
            <person name="Spirin V."/>
            <person name="Szebenyi C."/>
            <person name="Tomsovsky M."/>
            <person name="Tulloss R.E."/>
            <person name="Uehling J."/>
            <person name="Grigoriev I.V."/>
            <person name="Vagvolgyi C."/>
            <person name="Papp T."/>
            <person name="Martin F.M."/>
            <person name="Miettinen O."/>
            <person name="Hibbett D.S."/>
            <person name="Nagy L.G."/>
        </authorList>
    </citation>
    <scope>NUCLEOTIDE SEQUENCE [LARGE SCALE GENOMIC DNA]</scope>
    <source>
        <strain evidence="3 4">FP101781</strain>
    </source>
</reference>
<evidence type="ECO:0008006" key="5">
    <source>
        <dbReference type="Google" id="ProtNLM"/>
    </source>
</evidence>
<evidence type="ECO:0000313" key="4">
    <source>
        <dbReference type="Proteomes" id="UP000298030"/>
    </source>
</evidence>
<gene>
    <name evidence="3" type="ORF">FA13DRAFT_1629445</name>
</gene>
<feature type="signal peptide" evidence="2">
    <location>
        <begin position="1"/>
        <end position="20"/>
    </location>
</feature>
<dbReference type="OrthoDB" id="271448at2759"/>
<dbReference type="AlphaFoldDB" id="A0A4Y7TBM0"/>
<sequence>MKLSSLCIAALAAGVASVAAAPATIEADPASIFGGVDMSAANFYGAGPLRPWQLGSKPGWYYGNYPWLFPWLPCLHGPICTVLPWFPWLIQCPKPPPKPPIPPQWPTWPPPPPQWPPPPTWPPAPPVPPKPPVGDGYTQTFKNLTGATQADDYLTFGLVDTVADCKAMCDSITECTFANTYYDVNGKNGSPQLTCSLYKLCHTASDATNTGGQTQPDGSINYIKSSDGWCKKK</sequence>
<organism evidence="3 4">
    <name type="scientific">Coprinellus micaceus</name>
    <name type="common">Glistening ink-cap mushroom</name>
    <name type="synonym">Coprinus micaceus</name>
    <dbReference type="NCBI Taxonomy" id="71717"/>
    <lineage>
        <taxon>Eukaryota</taxon>
        <taxon>Fungi</taxon>
        <taxon>Dikarya</taxon>
        <taxon>Basidiomycota</taxon>
        <taxon>Agaricomycotina</taxon>
        <taxon>Agaricomycetes</taxon>
        <taxon>Agaricomycetidae</taxon>
        <taxon>Agaricales</taxon>
        <taxon>Agaricineae</taxon>
        <taxon>Psathyrellaceae</taxon>
        <taxon>Coprinellus</taxon>
    </lineage>
</organism>
<evidence type="ECO:0000256" key="2">
    <source>
        <dbReference type="SAM" id="SignalP"/>
    </source>
</evidence>
<name>A0A4Y7TBM0_COPMI</name>
<dbReference type="EMBL" id="QPFP01000019">
    <property type="protein sequence ID" value="TEB31354.1"/>
    <property type="molecule type" value="Genomic_DNA"/>
</dbReference>
<evidence type="ECO:0000256" key="1">
    <source>
        <dbReference type="SAM" id="MobiDB-lite"/>
    </source>
</evidence>
<protein>
    <recommendedName>
        <fullName evidence="5">Apple domain-containing protein</fullName>
    </recommendedName>
</protein>
<keyword evidence="4" id="KW-1185">Reference proteome</keyword>
<proteinExistence type="predicted"/>
<comment type="caution">
    <text evidence="3">The sequence shown here is derived from an EMBL/GenBank/DDBJ whole genome shotgun (WGS) entry which is preliminary data.</text>
</comment>
<feature type="chain" id="PRO_5021298574" description="Apple domain-containing protein" evidence="2">
    <location>
        <begin position="21"/>
        <end position="233"/>
    </location>
</feature>
<accession>A0A4Y7TBM0</accession>
<feature type="region of interest" description="Disordered" evidence="1">
    <location>
        <begin position="103"/>
        <end position="126"/>
    </location>
</feature>